<dbReference type="Proteomes" id="UP000446866">
    <property type="component" value="Unassembled WGS sequence"/>
</dbReference>
<reference evidence="1 2" key="1">
    <citation type="submission" date="2018-08" db="EMBL/GenBank/DDBJ databases">
        <title>Murine metabolic-syndrome-specific gut microbial biobank.</title>
        <authorList>
            <person name="Liu C."/>
        </authorList>
    </citation>
    <scope>NUCLEOTIDE SEQUENCE [LARGE SCALE GENOMIC DNA]</scope>
    <source>
        <strain evidence="1 2">28</strain>
    </source>
</reference>
<evidence type="ECO:0000313" key="2">
    <source>
        <dbReference type="Proteomes" id="UP000446866"/>
    </source>
</evidence>
<dbReference type="AlphaFoldDB" id="A0A845QJP9"/>
<evidence type="ECO:0008006" key="3">
    <source>
        <dbReference type="Google" id="ProtNLM"/>
    </source>
</evidence>
<comment type="caution">
    <text evidence="1">The sequence shown here is derived from an EMBL/GenBank/DDBJ whole genome shotgun (WGS) entry which is preliminary data.</text>
</comment>
<protein>
    <recommendedName>
        <fullName evidence="3">DUF2007 domain-containing protein</fullName>
    </recommendedName>
</protein>
<gene>
    <name evidence="1" type="ORF">D0435_04870</name>
</gene>
<keyword evidence="2" id="KW-1185">Reference proteome</keyword>
<proteinExistence type="predicted"/>
<dbReference type="RefSeq" id="WP_160201259.1">
    <property type="nucleotide sequence ID" value="NZ_QXWK01000008.1"/>
</dbReference>
<name>A0A845QJP9_9FIRM</name>
<dbReference type="EMBL" id="QXWK01000008">
    <property type="protein sequence ID" value="NBH60983.1"/>
    <property type="molecule type" value="Genomic_DNA"/>
</dbReference>
<sequence>MYKKDISDTWRGGVYLCTAEDNLEADLLESKLRSEEIVCIRRYEGGGNYVEIVMGINSARGIDLYVAEEHLEDAANIIVPIDLDDCEEIEG</sequence>
<evidence type="ECO:0000313" key="1">
    <source>
        <dbReference type="EMBL" id="NBH60983.1"/>
    </source>
</evidence>
<organism evidence="1 2">
    <name type="scientific">Anaerotruncus colihominis</name>
    <dbReference type="NCBI Taxonomy" id="169435"/>
    <lineage>
        <taxon>Bacteria</taxon>
        <taxon>Bacillati</taxon>
        <taxon>Bacillota</taxon>
        <taxon>Clostridia</taxon>
        <taxon>Eubacteriales</taxon>
        <taxon>Oscillospiraceae</taxon>
        <taxon>Anaerotruncus</taxon>
    </lineage>
</organism>
<accession>A0A845QJP9</accession>